<dbReference type="InterPro" id="IPR021466">
    <property type="entry name" value="Put_rhamnosyl_transferase"/>
</dbReference>
<dbReference type="AlphaFoldDB" id="A0A2Y9AEK3"/>
<reference evidence="1 3" key="2">
    <citation type="submission" date="2018-03" db="EMBL/GenBank/DDBJ databases">
        <title>Genomic Encyclopedia of Archaeal and Bacterial Type Strains, Phase II (KMG-II): from individual species to whole genera.</title>
        <authorList>
            <person name="Goeker M."/>
        </authorList>
    </citation>
    <scope>NUCLEOTIDE SEQUENCE [LARGE SCALE GENOMIC DNA]</scope>
    <source>
        <strain evidence="1 3">DSM 25227</strain>
    </source>
</reference>
<protein>
    <submittedName>
        <fullName evidence="1">Putative rhamnosyltransferase</fullName>
    </submittedName>
    <submittedName>
        <fullName evidence="2">Rhamnosyl transferase</fullName>
    </submittedName>
</protein>
<dbReference type="RefSeq" id="WP_170125329.1">
    <property type="nucleotide sequence ID" value="NZ_QGDJ01000002.1"/>
</dbReference>
<dbReference type="EMBL" id="QGDJ01000002">
    <property type="protein sequence ID" value="PWJ21298.1"/>
    <property type="molecule type" value="Genomic_DNA"/>
</dbReference>
<dbReference type="GO" id="GO:0016740">
    <property type="term" value="F:transferase activity"/>
    <property type="evidence" value="ECO:0007669"/>
    <property type="project" value="UniProtKB-KW"/>
</dbReference>
<accession>A0A2Y9AEK3</accession>
<gene>
    <name evidence="1" type="ORF">BCF38_102548</name>
    <name evidence="2" type="ORF">SAMN05421539_102548</name>
</gene>
<evidence type="ECO:0000313" key="3">
    <source>
        <dbReference type="Proteomes" id="UP000245839"/>
    </source>
</evidence>
<reference evidence="2 4" key="1">
    <citation type="submission" date="2016-10" db="EMBL/GenBank/DDBJ databases">
        <authorList>
            <person name="Cai Z."/>
        </authorList>
    </citation>
    <scope>NUCLEOTIDE SEQUENCE [LARGE SCALE GENOMIC DNA]</scope>
    <source>
        <strain evidence="2 4">DSM 25227</strain>
    </source>
</reference>
<proteinExistence type="predicted"/>
<dbReference type="Pfam" id="PF11316">
    <property type="entry name" value="Rhamno_transf"/>
    <property type="match status" value="1"/>
</dbReference>
<sequence length="288" mass="31749">MTAFHNQIIGVMRFSYPAKEGFAVSGLEQDALEAHLYDAARIAQRFRYLETITLPSLAAQTDLGFRLVILSGSSLPMPHRKRLRALEEATPWLKVVFLDRMGALGAAKRAFRRGLEEGATHVTGFRIDDDDAVALDYIARTRAVADRLIAAGLATQPTALAFSQGIYWDLHDPAQPFYSFREAQPLGLACAMITTADLPTCIYRYNHRRLGCYVPTYMEPGPDPMFLRTLHGHNDSGRTIPRHAVELATRKGRRLLAERFGLDPDVALALMPEAPGSGRAGKAKGALS</sequence>
<keyword evidence="3" id="KW-1185">Reference proteome</keyword>
<evidence type="ECO:0000313" key="1">
    <source>
        <dbReference type="EMBL" id="PWJ21298.1"/>
    </source>
</evidence>
<evidence type="ECO:0000313" key="2">
    <source>
        <dbReference type="EMBL" id="SSA41708.1"/>
    </source>
</evidence>
<dbReference type="EMBL" id="UETC01000002">
    <property type="protein sequence ID" value="SSA41708.1"/>
    <property type="molecule type" value="Genomic_DNA"/>
</dbReference>
<organism evidence="2 4">
    <name type="scientific">Jannaschia seohaensis</name>
    <dbReference type="NCBI Taxonomy" id="475081"/>
    <lineage>
        <taxon>Bacteria</taxon>
        <taxon>Pseudomonadati</taxon>
        <taxon>Pseudomonadota</taxon>
        <taxon>Alphaproteobacteria</taxon>
        <taxon>Rhodobacterales</taxon>
        <taxon>Roseobacteraceae</taxon>
        <taxon>Jannaschia</taxon>
    </lineage>
</organism>
<evidence type="ECO:0000313" key="4">
    <source>
        <dbReference type="Proteomes" id="UP000251571"/>
    </source>
</evidence>
<name>A0A2Y9AEK3_9RHOB</name>
<keyword evidence="2" id="KW-0808">Transferase</keyword>
<dbReference type="Proteomes" id="UP000251571">
    <property type="component" value="Unassembled WGS sequence"/>
</dbReference>
<dbReference type="Proteomes" id="UP000245839">
    <property type="component" value="Unassembled WGS sequence"/>
</dbReference>